<dbReference type="InterPro" id="IPR056906">
    <property type="entry name" value="ORF2/G2P_dom"/>
</dbReference>
<dbReference type="EMBL" id="PP511398">
    <property type="protein sequence ID" value="XCD03902.1"/>
    <property type="molecule type" value="Genomic_DNA"/>
</dbReference>
<protein>
    <submittedName>
        <fullName evidence="2">Replication initiator protein</fullName>
    </submittedName>
</protein>
<evidence type="ECO:0000313" key="4">
    <source>
        <dbReference type="EMBL" id="XCD06315.1"/>
    </source>
</evidence>
<dbReference type="EMBL" id="PP511536">
    <property type="protein sequence ID" value="XCD05254.1"/>
    <property type="molecule type" value="Genomic_DNA"/>
</dbReference>
<reference evidence="2" key="1">
    <citation type="submission" date="2024-03" db="EMBL/GenBank/DDBJ databases">
        <title>Diverse circular DNA viruses in blood, oral, and fecal samples of captive lemurs.</title>
        <authorList>
            <person name="Paietta E.N."/>
            <person name="Kraberger S."/>
            <person name="Lund M.C."/>
            <person name="Custer J.M."/>
            <person name="Vargas K.M."/>
            <person name="Ehmke E.E."/>
            <person name="Yoder A.D."/>
            <person name="Varsani A."/>
        </authorList>
    </citation>
    <scope>NUCLEOTIDE SEQUENCE</scope>
    <source>
        <strain evidence="2">Duke_21_46</strain>
        <strain evidence="3">Duke_24FS_53</strain>
        <strain evidence="4">Duke_25FS_68</strain>
    </source>
</reference>
<accession>A0AAU8AX62</accession>
<dbReference type="Pfam" id="PF23343">
    <property type="entry name" value="REP_ORF2-G2P"/>
    <property type="match status" value="1"/>
</dbReference>
<sequence>MGKEPKRRLFPFYRGFCTAYQPHGRPISVSTVFRLINGVFDMCLYPKLIRNKRYLPNKKNGGHTPYCDDERKKAVAIGCGKCIECRKKRANEWRVRLMIELKNHPENAHFVTMTYSDESLSKFEQEEALNVASRSIELFRKRWYKKYRCGIKHFLICELGGNDSQRMHLHGILWTEKSKEEVEEVWNYGFVDYGEFVNEKTVNYIIKYIFKIDEKHPNFVTKVWTSKGIGQGYAEGEGKCFNKFRGISTKDYYRMPSGMKVALPIYIRNKIFDENQREELWMQKLDQKKRYVCGEKIDISDKRGVQLYFKCLKYHQERTGALGYSSDVWIKKSYRKSLEKLNGIDTFETQPKNN</sequence>
<name>A0AAU8AX62_9VIRU</name>
<evidence type="ECO:0000313" key="2">
    <source>
        <dbReference type="EMBL" id="XCD03902.1"/>
    </source>
</evidence>
<dbReference type="EMBL" id="PP511656">
    <property type="protein sequence ID" value="XCD06315.1"/>
    <property type="molecule type" value="Genomic_DNA"/>
</dbReference>
<evidence type="ECO:0000313" key="3">
    <source>
        <dbReference type="EMBL" id="XCD05254.1"/>
    </source>
</evidence>
<evidence type="ECO:0000259" key="1">
    <source>
        <dbReference type="Pfam" id="PF23343"/>
    </source>
</evidence>
<proteinExistence type="predicted"/>
<organism evidence="2">
    <name type="scientific">Dulem virus 222</name>
    <dbReference type="NCBI Taxonomy" id="3145699"/>
    <lineage>
        <taxon>Viruses</taxon>
        <taxon>Monodnaviria</taxon>
        <taxon>Sangervirae</taxon>
        <taxon>Phixviricota</taxon>
        <taxon>Malgrandaviricetes</taxon>
        <taxon>Petitvirales</taxon>
        <taxon>Microviridae</taxon>
        <taxon>Microvirus</taxon>
    </lineage>
</organism>
<feature type="domain" description="Replication-associated protein ORF2/G2P" evidence="1">
    <location>
        <begin position="109"/>
        <end position="211"/>
    </location>
</feature>